<organism evidence="1">
    <name type="scientific">Micrurus spixii</name>
    <name type="common">Amazon coral snake</name>
    <dbReference type="NCBI Taxonomy" id="129469"/>
    <lineage>
        <taxon>Eukaryota</taxon>
        <taxon>Metazoa</taxon>
        <taxon>Chordata</taxon>
        <taxon>Craniata</taxon>
        <taxon>Vertebrata</taxon>
        <taxon>Euteleostomi</taxon>
        <taxon>Lepidosauria</taxon>
        <taxon>Squamata</taxon>
        <taxon>Bifurcata</taxon>
        <taxon>Unidentata</taxon>
        <taxon>Episquamata</taxon>
        <taxon>Toxicofera</taxon>
        <taxon>Serpentes</taxon>
        <taxon>Colubroidea</taxon>
        <taxon>Elapidae</taxon>
        <taxon>Elapinae</taxon>
        <taxon>Micrurus</taxon>
    </lineage>
</organism>
<dbReference type="EMBL" id="IACM01181069">
    <property type="protein sequence ID" value="LAB44197.1"/>
    <property type="molecule type" value="Transcribed_RNA"/>
</dbReference>
<dbReference type="AlphaFoldDB" id="A0A2D4NEQ6"/>
<reference evidence="1" key="1">
    <citation type="submission" date="2017-07" db="EMBL/GenBank/DDBJ databases">
        <authorList>
            <person name="Mikheyev A."/>
            <person name="Grau M."/>
        </authorList>
    </citation>
    <scope>NUCLEOTIDE SEQUENCE</scope>
    <source>
        <tissue evidence="1">Venom_gland</tissue>
    </source>
</reference>
<evidence type="ECO:0000313" key="1">
    <source>
        <dbReference type="EMBL" id="LAB44197.1"/>
    </source>
</evidence>
<protein>
    <submittedName>
        <fullName evidence="1">Uncharacterized protein</fullName>
    </submittedName>
</protein>
<accession>A0A2D4NEQ6</accession>
<sequence length="125" mass="13487">MNKIVMADIPQCSPASFPAELKRGSATKVMVGAIVKGPMNRIKNPMRPEKPTKIWKQDANIIAPCNSLIRTCHNSMKFGEVGSTMLALLVQAGHFQEGKLSMASEGVKNAKVPPCRIGSLTPKIT</sequence>
<reference evidence="1" key="2">
    <citation type="submission" date="2017-11" db="EMBL/GenBank/DDBJ databases">
        <title>Coralsnake Venomics: Analyses of Venom Gland Transcriptomes and Proteomes of Six Brazilian Taxa.</title>
        <authorList>
            <person name="Aird S.D."/>
            <person name="Jorge da Silva N."/>
            <person name="Qiu L."/>
            <person name="Villar-Briones A."/>
            <person name="Aparecida-Saddi V."/>
            <person name="Campos-Telles M.P."/>
            <person name="Grau M."/>
            <person name="Mikheyev A.S."/>
        </authorList>
    </citation>
    <scope>NUCLEOTIDE SEQUENCE</scope>
    <source>
        <tissue evidence="1">Venom_gland</tissue>
    </source>
</reference>
<name>A0A2D4NEQ6_9SAUR</name>
<proteinExistence type="predicted"/>